<dbReference type="PROSITE" id="PS51015">
    <property type="entry name" value="YDG"/>
    <property type="match status" value="1"/>
</dbReference>
<feature type="region of interest" description="Disordered" evidence="9">
    <location>
        <begin position="635"/>
        <end position="658"/>
    </location>
</feature>
<feature type="domain" description="YDG" evidence="11">
    <location>
        <begin position="192"/>
        <end position="341"/>
    </location>
</feature>
<dbReference type="GO" id="GO:0016567">
    <property type="term" value="P:protein ubiquitination"/>
    <property type="evidence" value="ECO:0007669"/>
    <property type="project" value="UniProtKB-ARBA"/>
</dbReference>
<dbReference type="GO" id="GO:0008270">
    <property type="term" value="F:zinc ion binding"/>
    <property type="evidence" value="ECO:0007669"/>
    <property type="project" value="UniProtKB-KW"/>
</dbReference>
<evidence type="ECO:0000256" key="8">
    <source>
        <dbReference type="PROSITE-ProRule" id="PRU00358"/>
    </source>
</evidence>
<evidence type="ECO:0000256" key="5">
    <source>
        <dbReference type="ARBA" id="ARBA00023125"/>
    </source>
</evidence>
<dbReference type="Pfam" id="PF02182">
    <property type="entry name" value="SAD_SRA"/>
    <property type="match status" value="1"/>
</dbReference>
<dbReference type="InterPro" id="IPR015947">
    <property type="entry name" value="PUA-like_sf"/>
</dbReference>
<dbReference type="AlphaFoldDB" id="A0A7S3XDI2"/>
<dbReference type="SMART" id="SM00466">
    <property type="entry name" value="SRA"/>
    <property type="match status" value="1"/>
</dbReference>
<dbReference type="GO" id="GO:0044027">
    <property type="term" value="P:negative regulation of gene expression via chromosomal CpG island methylation"/>
    <property type="evidence" value="ECO:0007669"/>
    <property type="project" value="TreeGrafter"/>
</dbReference>
<protein>
    <recommendedName>
        <fullName evidence="13">RING-type E3 ubiquitin transferase</fullName>
    </recommendedName>
</protein>
<evidence type="ECO:0000256" key="7">
    <source>
        <dbReference type="PROSITE-ProRule" id="PRU00175"/>
    </source>
</evidence>
<dbReference type="PANTHER" id="PTHR14140">
    <property type="entry name" value="E3 UBIQUITIN-PROTEIN LIGASE UHRF-RELATED"/>
    <property type="match status" value="1"/>
</dbReference>
<evidence type="ECO:0000256" key="4">
    <source>
        <dbReference type="ARBA" id="ARBA00022833"/>
    </source>
</evidence>
<evidence type="ECO:0000256" key="2">
    <source>
        <dbReference type="ARBA" id="ARBA00022723"/>
    </source>
</evidence>
<dbReference type="InterPro" id="IPR045134">
    <property type="entry name" value="UHRF1/2-like"/>
</dbReference>
<comment type="subcellular location">
    <subcellularLocation>
        <location evidence="8">Nucleus</location>
    </subcellularLocation>
</comment>
<keyword evidence="3 7" id="KW-0863">Zinc-finger</keyword>
<feature type="region of interest" description="Disordered" evidence="9">
    <location>
        <begin position="517"/>
        <end position="593"/>
    </location>
</feature>
<evidence type="ECO:0000256" key="9">
    <source>
        <dbReference type="SAM" id="MobiDB-lite"/>
    </source>
</evidence>
<dbReference type="InterPro" id="IPR036987">
    <property type="entry name" value="SRA-YDG_sf"/>
</dbReference>
<dbReference type="GO" id="GO:0061630">
    <property type="term" value="F:ubiquitin protein ligase activity"/>
    <property type="evidence" value="ECO:0007669"/>
    <property type="project" value="TreeGrafter"/>
</dbReference>
<dbReference type="PANTHER" id="PTHR14140:SF27">
    <property type="entry name" value="OS04G0289800 PROTEIN"/>
    <property type="match status" value="1"/>
</dbReference>
<dbReference type="GO" id="GO:0003677">
    <property type="term" value="F:DNA binding"/>
    <property type="evidence" value="ECO:0007669"/>
    <property type="project" value="UniProtKB-KW"/>
</dbReference>
<keyword evidence="6 8" id="KW-0539">Nucleus</keyword>
<evidence type="ECO:0000259" key="10">
    <source>
        <dbReference type="PROSITE" id="PS50089"/>
    </source>
</evidence>
<evidence type="ECO:0008006" key="13">
    <source>
        <dbReference type="Google" id="ProtNLM"/>
    </source>
</evidence>
<dbReference type="Gene3D" id="2.30.280.10">
    <property type="entry name" value="SRA-YDG"/>
    <property type="match status" value="1"/>
</dbReference>
<sequence length="658" mass="73702">MDPNELRQKILEIQRDTNLTDEEKAKRRQALMCAGFEKANPTQAKEVQDRKDQEDDMLAILDETLKCSICYNLCERPVTSPCQHNFCLLCLTKWSNQGKHSCPTCRSLIPKKWAVNPRINAALAMAIRMAKRGERKAASRVIVDRQRNEDRPDDAYTTERAVRAGRANAASGRIFVNIPSDHFGPITSEADPRGQGVLVGEHWRDRLECRQWGAHFPHVAGIAGQASVGAQSVALSGGYEDDEDHGEWFLYTGSGGRDLSGNKRTNKEQSFDQKFESMNQALRTSCLEGYPVRVVRSHKEKRSSYAPDQAVVRYDGVYRIEKCWRKQGRQGLLMCRYLFVRCDNEPAPWSSEEAGDRPRPLPEVPELKGVDKVFERKNPPAWDWIESEQRWGWTRAPPASLKSGAESAPKKKRRLLTENQRLLKEFGCKVCGNVLSAPISTPCGHVFCRACLEQKFSGIADHRERAVSSGRTMRAQKIAKPCPACKYDLAEFMKTAQVNKEMESIIARLVVNAKKQQEECTEDQADGEKPAGTGAQDPGTPAEMDEPVIGSSENGCPDSDENSDHQEEASPVAMHPSTANDVQPQEQTTGCGTSMNFQTLCERYPDYDAELLRGMLDDQGGDIEELDAILGRMKRQAAAAERRALGGSSTRKKRRRRL</sequence>
<reference evidence="12" key="1">
    <citation type="submission" date="2021-01" db="EMBL/GenBank/DDBJ databases">
        <authorList>
            <person name="Corre E."/>
            <person name="Pelletier E."/>
            <person name="Niang G."/>
            <person name="Scheremetjew M."/>
            <person name="Finn R."/>
            <person name="Kale V."/>
            <person name="Holt S."/>
            <person name="Cochrane G."/>
            <person name="Meng A."/>
            <person name="Brown T."/>
            <person name="Cohen L."/>
        </authorList>
    </citation>
    <scope>NUCLEOTIDE SEQUENCE</scope>
    <source>
        <strain evidence="12">CCMP1897</strain>
    </source>
</reference>
<dbReference type="Pfam" id="PF13445">
    <property type="entry name" value="zf-RING_UBOX"/>
    <property type="match status" value="1"/>
</dbReference>
<dbReference type="GO" id="GO:0005634">
    <property type="term" value="C:nucleus"/>
    <property type="evidence" value="ECO:0007669"/>
    <property type="project" value="UniProtKB-SubCell"/>
</dbReference>
<dbReference type="InterPro" id="IPR017907">
    <property type="entry name" value="Znf_RING_CS"/>
</dbReference>
<dbReference type="Pfam" id="PF00097">
    <property type="entry name" value="zf-C3HC4"/>
    <property type="match status" value="1"/>
</dbReference>
<dbReference type="InterPro" id="IPR018957">
    <property type="entry name" value="Znf_C3HC4_RING-type"/>
</dbReference>
<dbReference type="PROSITE" id="PS00518">
    <property type="entry name" value="ZF_RING_1"/>
    <property type="match status" value="2"/>
</dbReference>
<dbReference type="FunFam" id="2.30.280.10:FF:000002">
    <property type="entry name" value="E3 ubiquitin-protein ligase ORTHRUS 2"/>
    <property type="match status" value="1"/>
</dbReference>
<evidence type="ECO:0000256" key="1">
    <source>
        <dbReference type="ARBA" id="ARBA00022679"/>
    </source>
</evidence>
<dbReference type="PROSITE" id="PS50089">
    <property type="entry name" value="ZF_RING_2"/>
    <property type="match status" value="2"/>
</dbReference>
<proteinExistence type="predicted"/>
<dbReference type="InterPro" id="IPR003105">
    <property type="entry name" value="SRA_YDG"/>
</dbReference>
<dbReference type="SUPFAM" id="SSF57850">
    <property type="entry name" value="RING/U-box"/>
    <property type="match status" value="2"/>
</dbReference>
<keyword evidence="2" id="KW-0479">Metal-binding</keyword>
<keyword evidence="5" id="KW-0238">DNA-binding</keyword>
<evidence type="ECO:0000259" key="11">
    <source>
        <dbReference type="PROSITE" id="PS51015"/>
    </source>
</evidence>
<feature type="compositionally biased region" description="Polar residues" evidence="9">
    <location>
        <begin position="577"/>
        <end position="593"/>
    </location>
</feature>
<dbReference type="SMART" id="SM00184">
    <property type="entry name" value="RING"/>
    <property type="match status" value="2"/>
</dbReference>
<feature type="domain" description="RING-type" evidence="10">
    <location>
        <begin position="428"/>
        <end position="486"/>
    </location>
</feature>
<evidence type="ECO:0000313" key="12">
    <source>
        <dbReference type="EMBL" id="CAE0612447.1"/>
    </source>
</evidence>
<dbReference type="EMBL" id="HBIS01006993">
    <property type="protein sequence ID" value="CAE0612447.1"/>
    <property type="molecule type" value="Transcribed_RNA"/>
</dbReference>
<gene>
    <name evidence="12" type="ORF">PSAL00342_LOCUS6344</name>
</gene>
<dbReference type="InterPro" id="IPR001841">
    <property type="entry name" value="Znf_RING"/>
</dbReference>
<evidence type="ECO:0000256" key="6">
    <source>
        <dbReference type="ARBA" id="ARBA00023242"/>
    </source>
</evidence>
<feature type="domain" description="RING-type" evidence="10">
    <location>
        <begin position="67"/>
        <end position="106"/>
    </location>
</feature>
<name>A0A7S3XDI2_9CHLO</name>
<dbReference type="CDD" id="cd14279">
    <property type="entry name" value="CUE"/>
    <property type="match status" value="1"/>
</dbReference>
<organism evidence="12">
    <name type="scientific">Picocystis salinarum</name>
    <dbReference type="NCBI Taxonomy" id="88271"/>
    <lineage>
        <taxon>Eukaryota</taxon>
        <taxon>Viridiplantae</taxon>
        <taxon>Chlorophyta</taxon>
        <taxon>Picocystophyceae</taxon>
        <taxon>Picocystales</taxon>
        <taxon>Picocystaceae</taxon>
        <taxon>Picocystis</taxon>
    </lineage>
</organism>
<dbReference type="Gene3D" id="3.30.40.10">
    <property type="entry name" value="Zinc/RING finger domain, C3HC4 (zinc finger)"/>
    <property type="match status" value="2"/>
</dbReference>
<keyword evidence="1" id="KW-0808">Transferase</keyword>
<keyword evidence="4" id="KW-0862">Zinc</keyword>
<dbReference type="SUPFAM" id="SSF88697">
    <property type="entry name" value="PUA domain-like"/>
    <property type="match status" value="1"/>
</dbReference>
<evidence type="ECO:0000256" key="3">
    <source>
        <dbReference type="ARBA" id="ARBA00022771"/>
    </source>
</evidence>
<accession>A0A7S3XDI2</accession>
<dbReference type="InterPro" id="IPR013083">
    <property type="entry name" value="Znf_RING/FYVE/PHD"/>
</dbReference>
<dbReference type="InterPro" id="IPR027370">
    <property type="entry name" value="Znf-RING_euk"/>
</dbReference>